<dbReference type="Proteomes" id="UP001146793">
    <property type="component" value="Unassembled WGS sequence"/>
</dbReference>
<dbReference type="PANTHER" id="PTHR24045">
    <property type="match status" value="1"/>
</dbReference>
<dbReference type="EMBL" id="JANTQA010000008">
    <property type="protein sequence ID" value="KAJ3451773.1"/>
    <property type="molecule type" value="Genomic_DNA"/>
</dbReference>
<evidence type="ECO:0000256" key="2">
    <source>
        <dbReference type="ARBA" id="ARBA00022679"/>
    </source>
</evidence>
<evidence type="ECO:0000259" key="5">
    <source>
        <dbReference type="Pfam" id="PF17101"/>
    </source>
</evidence>
<feature type="domain" description="Stealth protein CR3 conserved region 3" evidence="6">
    <location>
        <begin position="256"/>
        <end position="302"/>
    </location>
</feature>
<feature type="domain" description="Stealth protein CR4 conserved region 4" evidence="7">
    <location>
        <begin position="428"/>
        <end position="475"/>
    </location>
</feature>
<evidence type="ECO:0000313" key="8">
    <source>
        <dbReference type="EMBL" id="KAJ3451773.1"/>
    </source>
</evidence>
<comment type="similarity">
    <text evidence="1">Belongs to the stealth family.</text>
</comment>
<proteinExistence type="inferred from homology"/>
<feature type="domain" description="Stealth protein CR2 conserved region 2" evidence="4">
    <location>
        <begin position="94"/>
        <end position="197"/>
    </location>
</feature>
<dbReference type="InterPro" id="IPR047141">
    <property type="entry name" value="Stealth"/>
</dbReference>
<dbReference type="InterPro" id="IPR031357">
    <property type="entry name" value="Stealth_CR3"/>
</dbReference>
<evidence type="ECO:0000256" key="1">
    <source>
        <dbReference type="ARBA" id="ARBA00007583"/>
    </source>
</evidence>
<dbReference type="Pfam" id="PF17103">
    <property type="entry name" value="Stealth_CR4"/>
    <property type="match status" value="1"/>
</dbReference>
<accession>A0AAV8AH50</accession>
<feature type="transmembrane region" description="Helical" evidence="3">
    <location>
        <begin position="12"/>
        <end position="28"/>
    </location>
</feature>
<dbReference type="Pfam" id="PF17101">
    <property type="entry name" value="Stealth_CR1"/>
    <property type="match status" value="1"/>
</dbReference>
<name>A0AAV8AH50_9EUKA</name>
<feature type="domain" description="Stealth protein CR1 conserved region 1" evidence="5">
    <location>
        <begin position="54"/>
        <end position="73"/>
    </location>
</feature>
<protein>
    <submittedName>
        <fullName evidence="8">Uncharacterized protein</fullName>
    </submittedName>
</protein>
<dbReference type="AlphaFoldDB" id="A0AAV8AH50"/>
<evidence type="ECO:0000313" key="9">
    <source>
        <dbReference type="Proteomes" id="UP001146793"/>
    </source>
</evidence>
<dbReference type="GO" id="GO:0005794">
    <property type="term" value="C:Golgi apparatus"/>
    <property type="evidence" value="ECO:0007669"/>
    <property type="project" value="TreeGrafter"/>
</dbReference>
<dbReference type="InterPro" id="IPR031356">
    <property type="entry name" value="Stealth_CR4"/>
</dbReference>
<keyword evidence="3" id="KW-0472">Membrane</keyword>
<dbReference type="InterPro" id="IPR021520">
    <property type="entry name" value="Stealth_CR2"/>
</dbReference>
<dbReference type="Pfam" id="PF11380">
    <property type="entry name" value="Stealth_CR2"/>
    <property type="match status" value="1"/>
</dbReference>
<reference evidence="8" key="1">
    <citation type="submission" date="2022-08" db="EMBL/GenBank/DDBJ databases">
        <title>Novel sulphate-reducing endosymbionts in the free-living metamonad Anaeramoeba.</title>
        <authorList>
            <person name="Jerlstrom-Hultqvist J."/>
            <person name="Cepicka I."/>
            <person name="Gallot-Lavallee L."/>
            <person name="Salas-Leiva D."/>
            <person name="Curtis B.A."/>
            <person name="Zahonova K."/>
            <person name="Pipaliya S."/>
            <person name="Dacks J."/>
            <person name="Roger A.J."/>
        </authorList>
    </citation>
    <scope>NUCLEOTIDE SEQUENCE</scope>
    <source>
        <strain evidence="8">Busselton2</strain>
    </source>
</reference>
<keyword evidence="3" id="KW-0812">Transmembrane</keyword>
<dbReference type="InterPro" id="IPR031358">
    <property type="entry name" value="Stealth_CR1"/>
</dbReference>
<comment type="caution">
    <text evidence="8">The sequence shown here is derived from an EMBL/GenBank/DDBJ whole genome shotgun (WGS) entry which is preliminary data.</text>
</comment>
<keyword evidence="3" id="KW-1133">Transmembrane helix</keyword>
<evidence type="ECO:0000259" key="6">
    <source>
        <dbReference type="Pfam" id="PF17102"/>
    </source>
</evidence>
<evidence type="ECO:0000259" key="4">
    <source>
        <dbReference type="Pfam" id="PF11380"/>
    </source>
</evidence>
<sequence length="488" mass="58207">MKNNFSNRKITIVFVSVFLFLIVLKFFYPSQNKITEIPADNIKGSVWTKYKDWPPIDLVYTWVNGSDPVHLKKTFCDALDFKNCYTKYPNINGFTDHGELKYSLRSVDMYMSWVRKIYIVTNNQIPNWLNTSNPRIQIVSLEDFYEDPSTLPSFSSPSIQHQIYRIKGLSEYFISMDDDNFITKPSWPDLLVSQDGKTFSTDFYWTAVESHSKRQRRIGHNEVKGPRLNEFLESIKYVDTLYDQTYGYAYRSIMPHAPGVFKKSIMEELHKRFPIQSQKTIRNQYRHRDDFQFQFSYFWYLIQEKEFNFEEYFQNNLADQINNNLFDTNKWNILTDALGLKYHSDSIKRITRKIARENHILQEDGMVLTLQLLKKSDYIYNALANKYSSKLKYNFKFVDSRFRFIAIGPRLSRTKFNIKEYYRNKDKINFICLNDDLPTGDHELAIKIENIMLNFLKKHYHKPSQFELKDNKRNSVLRNDGLTLDDFD</sequence>
<dbReference type="PANTHER" id="PTHR24045:SF0">
    <property type="entry name" value="N-ACETYLGLUCOSAMINE-1-PHOSPHOTRANSFERASE SUBUNITS ALPHA_BETA"/>
    <property type="match status" value="1"/>
</dbReference>
<dbReference type="Pfam" id="PF17102">
    <property type="entry name" value="Stealth_CR3"/>
    <property type="match status" value="1"/>
</dbReference>
<evidence type="ECO:0000256" key="3">
    <source>
        <dbReference type="SAM" id="Phobius"/>
    </source>
</evidence>
<dbReference type="GO" id="GO:0016772">
    <property type="term" value="F:transferase activity, transferring phosphorus-containing groups"/>
    <property type="evidence" value="ECO:0007669"/>
    <property type="project" value="InterPro"/>
</dbReference>
<gene>
    <name evidence="8" type="ORF">M0812_03527</name>
</gene>
<organism evidence="8 9">
    <name type="scientific">Anaeramoeba flamelloides</name>
    <dbReference type="NCBI Taxonomy" id="1746091"/>
    <lineage>
        <taxon>Eukaryota</taxon>
        <taxon>Metamonada</taxon>
        <taxon>Anaeramoebidae</taxon>
        <taxon>Anaeramoeba</taxon>
    </lineage>
</organism>
<keyword evidence="2" id="KW-0808">Transferase</keyword>
<evidence type="ECO:0000259" key="7">
    <source>
        <dbReference type="Pfam" id="PF17103"/>
    </source>
</evidence>